<sequence length="58" mass="6493">MKSSILMLLIILLANKNVESYNWGYPYYGGGYYGGYRPFKMFGTNFNGIGAVLSGKKK</sequence>
<reference evidence="3" key="3">
    <citation type="submission" date="2024-02" db="UniProtKB">
        <authorList>
            <consortium name="WormBaseParasite"/>
        </authorList>
    </citation>
    <scope>IDENTIFICATION</scope>
    <source>
        <strain evidence="3">pt0022</strain>
    </source>
</reference>
<accession>A0AAF5RVP8</accession>
<feature type="chain" id="PRO_5042281917" evidence="1">
    <location>
        <begin position="21"/>
        <end position="58"/>
    </location>
</feature>
<reference evidence="2" key="2">
    <citation type="journal article" date="2016" name="Mol. Ecol.">
        <title>Population genomics of the filarial nematode parasite Wuchereria bancrofti from mosquitoes.</title>
        <authorList>
            <person name="Small S.T."/>
            <person name="Reimer L.J."/>
            <person name="Tisch D.J."/>
            <person name="King C.L."/>
            <person name="Christensen B.M."/>
            <person name="Siba P.M."/>
            <person name="Kazura J.W."/>
            <person name="Serre D."/>
            <person name="Zimmerman P.A."/>
        </authorList>
    </citation>
    <scope>NUCLEOTIDE SEQUENCE</scope>
    <source>
        <strain evidence="2">pt0022</strain>
    </source>
</reference>
<evidence type="ECO:0000256" key="1">
    <source>
        <dbReference type="SAM" id="SignalP"/>
    </source>
</evidence>
<dbReference type="Proteomes" id="UP000093561">
    <property type="component" value="Unassembled WGS sequence"/>
</dbReference>
<name>A0AAF5RVP8_WUCBA</name>
<evidence type="ECO:0000313" key="3">
    <source>
        <dbReference type="WBParaSite" id="mrna-Wban_05892"/>
    </source>
</evidence>
<protein>
    <submittedName>
        <fullName evidence="3">Uncharacterized protein</fullName>
    </submittedName>
</protein>
<dbReference type="AlphaFoldDB" id="A0AAF5RVP8"/>
<reference evidence="2" key="1">
    <citation type="submission" date="2015-03" db="EMBL/GenBank/DDBJ databases">
        <title>Wuchereria bancrofti Genome Sequencing Papua New Guinea Strain.</title>
        <authorList>
            <person name="Small S.T."/>
            <person name="Serre D."/>
            <person name="Zimmerman P.A."/>
        </authorList>
    </citation>
    <scope>NUCLEOTIDE SEQUENCE [LARGE SCALE GENOMIC DNA]</scope>
    <source>
        <strain evidence="2">pt0022</strain>
    </source>
</reference>
<organism evidence="2 3">
    <name type="scientific">Wuchereria bancrofti</name>
    <dbReference type="NCBI Taxonomy" id="6293"/>
    <lineage>
        <taxon>Eukaryota</taxon>
        <taxon>Metazoa</taxon>
        <taxon>Ecdysozoa</taxon>
        <taxon>Nematoda</taxon>
        <taxon>Chromadorea</taxon>
        <taxon>Rhabditida</taxon>
        <taxon>Spirurina</taxon>
        <taxon>Spiruromorpha</taxon>
        <taxon>Filarioidea</taxon>
        <taxon>Onchocercidae</taxon>
        <taxon>Wuchereria</taxon>
    </lineage>
</organism>
<evidence type="ECO:0000313" key="2">
    <source>
        <dbReference type="Proteomes" id="UP000093561"/>
    </source>
</evidence>
<dbReference type="WBParaSite" id="mrna-Wban_05892">
    <property type="protein sequence ID" value="mrna-Wban_05892"/>
    <property type="gene ID" value="Wban_05892"/>
</dbReference>
<keyword evidence="1" id="KW-0732">Signal</keyword>
<feature type="signal peptide" evidence="1">
    <location>
        <begin position="1"/>
        <end position="20"/>
    </location>
</feature>
<proteinExistence type="predicted"/>